<evidence type="ECO:0000313" key="1">
    <source>
        <dbReference type="EMBL" id="KAJ9593385.1"/>
    </source>
</evidence>
<gene>
    <name evidence="1" type="ORF">L9F63_015089</name>
</gene>
<evidence type="ECO:0000313" key="2">
    <source>
        <dbReference type="Proteomes" id="UP001233999"/>
    </source>
</evidence>
<dbReference type="AlphaFoldDB" id="A0AAD8A719"/>
<keyword evidence="2" id="KW-1185">Reference proteome</keyword>
<feature type="non-terminal residue" evidence="1">
    <location>
        <position position="1"/>
    </location>
</feature>
<reference evidence="1" key="2">
    <citation type="submission" date="2023-05" db="EMBL/GenBank/DDBJ databases">
        <authorList>
            <person name="Fouks B."/>
        </authorList>
    </citation>
    <scope>NUCLEOTIDE SEQUENCE</scope>
    <source>
        <strain evidence="1">Stay&amp;Tobe</strain>
        <tissue evidence="1">Testes</tissue>
    </source>
</reference>
<accession>A0AAD8A719</accession>
<protein>
    <submittedName>
        <fullName evidence="1">Uncharacterized protein</fullName>
    </submittedName>
</protein>
<feature type="non-terminal residue" evidence="1">
    <location>
        <position position="52"/>
    </location>
</feature>
<name>A0AAD8A719_DIPPU</name>
<reference evidence="1" key="1">
    <citation type="journal article" date="2023" name="IScience">
        <title>Live-bearing cockroach genome reveals convergent evolutionary mechanisms linked to viviparity in insects and beyond.</title>
        <authorList>
            <person name="Fouks B."/>
            <person name="Harrison M.C."/>
            <person name="Mikhailova A.A."/>
            <person name="Marchal E."/>
            <person name="English S."/>
            <person name="Carruthers M."/>
            <person name="Jennings E.C."/>
            <person name="Chiamaka E.L."/>
            <person name="Frigard R.A."/>
            <person name="Pippel M."/>
            <person name="Attardo G.M."/>
            <person name="Benoit J.B."/>
            <person name="Bornberg-Bauer E."/>
            <person name="Tobe S.S."/>
        </authorList>
    </citation>
    <scope>NUCLEOTIDE SEQUENCE</scope>
    <source>
        <strain evidence="1">Stay&amp;Tobe</strain>
    </source>
</reference>
<dbReference type="EMBL" id="JASPKZ010003445">
    <property type="protein sequence ID" value="KAJ9593385.1"/>
    <property type="molecule type" value="Genomic_DNA"/>
</dbReference>
<dbReference type="Proteomes" id="UP001233999">
    <property type="component" value="Unassembled WGS sequence"/>
</dbReference>
<proteinExistence type="predicted"/>
<sequence length="52" mass="5827">TLRDEREGVGWGRPIIVNTSTITRCLSFALIALQETVVQNHSSVNSILKWSE</sequence>
<organism evidence="1 2">
    <name type="scientific">Diploptera punctata</name>
    <name type="common">Pacific beetle cockroach</name>
    <dbReference type="NCBI Taxonomy" id="6984"/>
    <lineage>
        <taxon>Eukaryota</taxon>
        <taxon>Metazoa</taxon>
        <taxon>Ecdysozoa</taxon>
        <taxon>Arthropoda</taxon>
        <taxon>Hexapoda</taxon>
        <taxon>Insecta</taxon>
        <taxon>Pterygota</taxon>
        <taxon>Neoptera</taxon>
        <taxon>Polyneoptera</taxon>
        <taxon>Dictyoptera</taxon>
        <taxon>Blattodea</taxon>
        <taxon>Blaberoidea</taxon>
        <taxon>Blaberidae</taxon>
        <taxon>Diplopterinae</taxon>
        <taxon>Diploptera</taxon>
    </lineage>
</organism>
<comment type="caution">
    <text evidence="1">The sequence shown here is derived from an EMBL/GenBank/DDBJ whole genome shotgun (WGS) entry which is preliminary data.</text>
</comment>